<sequence length="214" mass="23298">MAQLYGRRQLSMTLCLCHFEYQVTDPQRKEGEALRRQRAETRPIYHGGGKFRGVLSVEKLATRRGAARSHKRVRPTKKNKATTLSNGKGKATLSLSQPPPSTSTKKKKAAAGVSSSQPIPTRKEPNTTPTWPGRARRGAASNPTSHQPPIEATKKMQNLTTNKSSKKPSTMSSSQPNKKIIQTSDKPSSSQPVGTRPLFCVSHVGGGPHVPLRS</sequence>
<feature type="region of interest" description="Disordered" evidence="1">
    <location>
        <begin position="63"/>
        <end position="214"/>
    </location>
</feature>
<feature type="compositionally biased region" description="Polar residues" evidence="1">
    <location>
        <begin position="175"/>
        <end position="193"/>
    </location>
</feature>
<evidence type="ECO:0000256" key="1">
    <source>
        <dbReference type="SAM" id="MobiDB-lite"/>
    </source>
</evidence>
<reference evidence="2 3" key="1">
    <citation type="journal article" date="2023" name="Plants (Basel)">
        <title>Bridging the Gap: Combining Genomics and Transcriptomics Approaches to Understand Stylosanthes scabra, an Orphan Legume from the Brazilian Caatinga.</title>
        <authorList>
            <person name="Ferreira-Neto J.R.C."/>
            <person name="da Silva M.D."/>
            <person name="Binneck E."/>
            <person name="de Melo N.F."/>
            <person name="da Silva R.H."/>
            <person name="de Melo A.L.T.M."/>
            <person name="Pandolfi V."/>
            <person name="Bustamante F.O."/>
            <person name="Brasileiro-Vidal A.C."/>
            <person name="Benko-Iseppon A.M."/>
        </authorList>
    </citation>
    <scope>NUCLEOTIDE SEQUENCE [LARGE SCALE GENOMIC DNA]</scope>
    <source>
        <tissue evidence="2">Leaves</tissue>
    </source>
</reference>
<dbReference type="Proteomes" id="UP001341840">
    <property type="component" value="Unassembled WGS sequence"/>
</dbReference>
<organism evidence="2 3">
    <name type="scientific">Stylosanthes scabra</name>
    <dbReference type="NCBI Taxonomy" id="79078"/>
    <lineage>
        <taxon>Eukaryota</taxon>
        <taxon>Viridiplantae</taxon>
        <taxon>Streptophyta</taxon>
        <taxon>Embryophyta</taxon>
        <taxon>Tracheophyta</taxon>
        <taxon>Spermatophyta</taxon>
        <taxon>Magnoliopsida</taxon>
        <taxon>eudicotyledons</taxon>
        <taxon>Gunneridae</taxon>
        <taxon>Pentapetalae</taxon>
        <taxon>rosids</taxon>
        <taxon>fabids</taxon>
        <taxon>Fabales</taxon>
        <taxon>Fabaceae</taxon>
        <taxon>Papilionoideae</taxon>
        <taxon>50 kb inversion clade</taxon>
        <taxon>dalbergioids sensu lato</taxon>
        <taxon>Dalbergieae</taxon>
        <taxon>Pterocarpus clade</taxon>
        <taxon>Stylosanthes</taxon>
    </lineage>
</organism>
<dbReference type="EMBL" id="JASCZI010181490">
    <property type="protein sequence ID" value="MED6183981.1"/>
    <property type="molecule type" value="Genomic_DNA"/>
</dbReference>
<feature type="compositionally biased region" description="Low complexity" evidence="1">
    <location>
        <begin position="160"/>
        <end position="174"/>
    </location>
</feature>
<name>A0ABU6WF36_9FABA</name>
<feature type="compositionally biased region" description="Basic residues" evidence="1">
    <location>
        <begin position="65"/>
        <end position="80"/>
    </location>
</feature>
<protein>
    <submittedName>
        <fullName evidence="2">Uncharacterized protein</fullName>
    </submittedName>
</protein>
<evidence type="ECO:0000313" key="2">
    <source>
        <dbReference type="EMBL" id="MED6183981.1"/>
    </source>
</evidence>
<evidence type="ECO:0000313" key="3">
    <source>
        <dbReference type="Proteomes" id="UP001341840"/>
    </source>
</evidence>
<gene>
    <name evidence="2" type="ORF">PIB30_042927</name>
</gene>
<accession>A0ABU6WF36</accession>
<proteinExistence type="predicted"/>
<keyword evidence="3" id="KW-1185">Reference proteome</keyword>
<comment type="caution">
    <text evidence="2">The sequence shown here is derived from an EMBL/GenBank/DDBJ whole genome shotgun (WGS) entry which is preliminary data.</text>
</comment>